<dbReference type="Proteomes" id="UP000053240">
    <property type="component" value="Unassembled WGS sequence"/>
</dbReference>
<protein>
    <submittedName>
        <fullName evidence="1">Uncharacterized protein</fullName>
    </submittedName>
</protein>
<reference evidence="1 2" key="1">
    <citation type="journal article" date="2015" name="Nat. Commun.">
        <title>Outbred genome sequencing and CRISPR/Cas9 gene editing in butterflies.</title>
        <authorList>
            <person name="Li X."/>
            <person name="Fan D."/>
            <person name="Zhang W."/>
            <person name="Liu G."/>
            <person name="Zhang L."/>
            <person name="Zhao L."/>
            <person name="Fang X."/>
            <person name="Chen L."/>
            <person name="Dong Y."/>
            <person name="Chen Y."/>
            <person name="Ding Y."/>
            <person name="Zhao R."/>
            <person name="Feng M."/>
            <person name="Zhu Y."/>
            <person name="Feng Y."/>
            <person name="Jiang X."/>
            <person name="Zhu D."/>
            <person name="Xiang H."/>
            <person name="Feng X."/>
            <person name="Li S."/>
            <person name="Wang J."/>
            <person name="Zhang G."/>
            <person name="Kronforst M.R."/>
            <person name="Wang W."/>
        </authorList>
    </citation>
    <scope>NUCLEOTIDE SEQUENCE [LARGE SCALE GENOMIC DNA]</scope>
    <source>
        <strain evidence="1">Ya'a_city_454_Pm</strain>
        <tissue evidence="1">Whole body</tissue>
    </source>
</reference>
<accession>A0A194QSH2</accession>
<sequence>MWRPARRLRAPCPEPMVISDTVAKRRGARCALHKRLQRAALWPALAPRVQPRRELQVAARSGNRSDGRPSSGLFWENTNLEWTALATRKRTPAVESIFRGGVRVRSERAASAVRAVRRVTGAPRRRDPLTRRAIGPVTRAALAAAALRGAGHGGVIGAMTARAHYNERLSGRERRAAAGASVDVSDAGSAVRRPPYSIAHIVPRYKPGIDPARAL</sequence>
<gene>
    <name evidence="1" type="ORF">RR48_14230</name>
</gene>
<organism evidence="1 2">
    <name type="scientific">Papilio machaon</name>
    <name type="common">Old World swallowtail butterfly</name>
    <dbReference type="NCBI Taxonomy" id="76193"/>
    <lineage>
        <taxon>Eukaryota</taxon>
        <taxon>Metazoa</taxon>
        <taxon>Ecdysozoa</taxon>
        <taxon>Arthropoda</taxon>
        <taxon>Hexapoda</taxon>
        <taxon>Insecta</taxon>
        <taxon>Pterygota</taxon>
        <taxon>Neoptera</taxon>
        <taxon>Endopterygota</taxon>
        <taxon>Lepidoptera</taxon>
        <taxon>Glossata</taxon>
        <taxon>Ditrysia</taxon>
        <taxon>Papilionoidea</taxon>
        <taxon>Papilionidae</taxon>
        <taxon>Papilioninae</taxon>
        <taxon>Papilio</taxon>
    </lineage>
</organism>
<dbReference type="EMBL" id="KQ461196">
    <property type="protein sequence ID" value="KPJ06491.1"/>
    <property type="molecule type" value="Genomic_DNA"/>
</dbReference>
<proteinExistence type="predicted"/>
<keyword evidence="2" id="KW-1185">Reference proteome</keyword>
<dbReference type="AlphaFoldDB" id="A0A194QSH2"/>
<evidence type="ECO:0000313" key="2">
    <source>
        <dbReference type="Proteomes" id="UP000053240"/>
    </source>
</evidence>
<dbReference type="InParanoid" id="A0A194QSH2"/>
<evidence type="ECO:0000313" key="1">
    <source>
        <dbReference type="EMBL" id="KPJ06491.1"/>
    </source>
</evidence>
<name>A0A194QSH2_PAPMA</name>